<feature type="coiled-coil region" evidence="2">
    <location>
        <begin position="490"/>
        <end position="587"/>
    </location>
</feature>
<dbReference type="InterPro" id="IPR049270">
    <property type="entry name" value="CFAP58_CC"/>
</dbReference>
<feature type="coiled-coil region" evidence="2">
    <location>
        <begin position="350"/>
        <end position="384"/>
    </location>
</feature>
<evidence type="ECO:0000259" key="4">
    <source>
        <dbReference type="Pfam" id="PF21771"/>
    </source>
</evidence>
<gene>
    <name evidence="5" type="ORF">Vbra_8352</name>
</gene>
<evidence type="ECO:0000256" key="3">
    <source>
        <dbReference type="SAM" id="MobiDB-lite"/>
    </source>
</evidence>
<reference evidence="5 6" key="1">
    <citation type="submission" date="2014-11" db="EMBL/GenBank/DDBJ databases">
        <authorList>
            <person name="Zhu J."/>
            <person name="Qi W."/>
            <person name="Song R."/>
        </authorList>
    </citation>
    <scope>NUCLEOTIDE SEQUENCE [LARGE SCALE GENOMIC DNA]</scope>
</reference>
<evidence type="ECO:0000256" key="2">
    <source>
        <dbReference type="SAM" id="Coils"/>
    </source>
</evidence>
<keyword evidence="1 2" id="KW-0175">Coiled coil</keyword>
<evidence type="ECO:0000313" key="5">
    <source>
        <dbReference type="EMBL" id="CEM02393.1"/>
    </source>
</evidence>
<accession>A0A0G4EWH2</accession>
<dbReference type="AlphaFoldDB" id="A0A0G4EWH2"/>
<dbReference type="OrthoDB" id="10262929at2759"/>
<dbReference type="GO" id="GO:0005856">
    <property type="term" value="C:cytoskeleton"/>
    <property type="evidence" value="ECO:0007669"/>
    <property type="project" value="TreeGrafter"/>
</dbReference>
<organism evidence="5 6">
    <name type="scientific">Vitrella brassicaformis (strain CCMP3155)</name>
    <dbReference type="NCBI Taxonomy" id="1169540"/>
    <lineage>
        <taxon>Eukaryota</taxon>
        <taxon>Sar</taxon>
        <taxon>Alveolata</taxon>
        <taxon>Colpodellida</taxon>
        <taxon>Vitrellaceae</taxon>
        <taxon>Vitrella</taxon>
    </lineage>
</organism>
<proteinExistence type="predicted"/>
<feature type="region of interest" description="Disordered" evidence="3">
    <location>
        <begin position="897"/>
        <end position="925"/>
    </location>
</feature>
<dbReference type="InParanoid" id="A0A0G4EWH2"/>
<dbReference type="Pfam" id="PF21771">
    <property type="entry name" value="CFAP58_CC"/>
    <property type="match status" value="1"/>
</dbReference>
<dbReference type="PANTHER" id="PTHR32083">
    <property type="entry name" value="CILIA AND FLAGELLA-ASSOCIATED PROTEIN 58-RELATED"/>
    <property type="match status" value="1"/>
</dbReference>
<sequence length="925" mass="108120">MSEAAAQIGDVSSSLAFDYLDKLYKDGKISKAHADLYKQKYAKLHQHVVQTLENEKSFLRRTKELHQQLMAEKIRIEKTTMEQAENAGTITQLREQLRKKQGEVDQMQEWEAMLQAQIAECENEKAELQEQIDEKQRQEEAAQLPVIEKLKAEIDLLEKEIAMQKQQKERHQEQEEHLSEQVSHLEQQLDADHFEKDALETEYRKIAADPERIRKQGNKFGSALKSLTHQLETVTHDIETANATLATLEEKRKAIDESVQDKDLQVQWDRDEVLRKEQNMREVLAKLEGAKYETVSALERRTELELSLKETNLEIRVLADETMQKTKSVDRARRDLKKRENIVHSIKDGIVNIETNKSDDEREGKQLEQDIARQKTLLTEIQAEVELFIGAFLKQESIEKEKKEELDFIVKRISEGQQDLQDMKKQEAQWTEHFQFLTQQREKMARESSVAIRLARETWADVQMKMLEENDLRKKLSETSQRQKDYCTLYEVVKNERNKYVTHIQAAEQQIAEMKERHKILQNEVEILKMESQGKDRALSKTRMETQKQREERDRLRAEYSRVSGKAAALNEEVEQYVVEIDKLNSIINAIEKGMIQLKRNYEAAVEGRNFTGIQLIDRNDELCILWEKANMQERLLKKGRDAQLQKDEELRILKIDMAEIQRQLQTELKKIPQVPFLAKEATELREQLVDEKRKTDQLSLEFEDPTSQQRKWRQLEGDDADTETLTAKLQWLEERLNEKKEKLLEKELVFDEISAFSEKLRLQAVDGRSDTLELSHKVNLFQTRLKELTKKMMAIVSELSMYQAMALKLQLERDEIQGRVDSARLNMSEGRRPTPHADIEFTKMIIVEDRKVAEAEAARSRKQEEEMLTANVTKTTAEPRVNAYIPEGEMGLPKAYGVHAPFMPSEQGSSMRHTRKPNPRPIEI</sequence>
<dbReference type="STRING" id="1169540.A0A0G4EWH2"/>
<dbReference type="EMBL" id="CDMY01000325">
    <property type="protein sequence ID" value="CEM02393.1"/>
    <property type="molecule type" value="Genomic_DNA"/>
</dbReference>
<dbReference type="PhylomeDB" id="A0A0G4EWH2"/>
<keyword evidence="6" id="KW-1185">Reference proteome</keyword>
<evidence type="ECO:0000256" key="1">
    <source>
        <dbReference type="ARBA" id="ARBA00023054"/>
    </source>
</evidence>
<feature type="coiled-coil region" evidence="2">
    <location>
        <begin position="651"/>
        <end position="750"/>
    </location>
</feature>
<feature type="coiled-coil region" evidence="2">
    <location>
        <begin position="107"/>
        <end position="188"/>
    </location>
</feature>
<evidence type="ECO:0000313" key="6">
    <source>
        <dbReference type="Proteomes" id="UP000041254"/>
    </source>
</evidence>
<feature type="coiled-coil region" evidence="2">
    <location>
        <begin position="224"/>
        <end position="258"/>
    </location>
</feature>
<protein>
    <recommendedName>
        <fullName evidence="4">Cilia- and flagella-associated protein 58 central coiled coil domain-containing protein</fullName>
    </recommendedName>
</protein>
<dbReference type="PANTHER" id="PTHR32083:SF34">
    <property type="entry name" value="COILED-COIL DOMAIN-CONTAINING PROTEIN 146"/>
    <property type="match status" value="1"/>
</dbReference>
<name>A0A0G4EWH2_VITBC</name>
<dbReference type="VEuPathDB" id="CryptoDB:Vbra_8352"/>
<dbReference type="Proteomes" id="UP000041254">
    <property type="component" value="Unassembled WGS sequence"/>
</dbReference>
<feature type="domain" description="Cilia- and flagella-associated protein 58 central coiled coil" evidence="4">
    <location>
        <begin position="419"/>
        <end position="664"/>
    </location>
</feature>
<dbReference type="OMA" id="PRPNAYV"/>